<evidence type="ECO:0000256" key="1">
    <source>
        <dbReference type="SAM" id="MobiDB-lite"/>
    </source>
</evidence>
<dbReference type="AlphaFoldDB" id="A0A2I0KFT7"/>
<feature type="compositionally biased region" description="Polar residues" evidence="1">
    <location>
        <begin position="71"/>
        <end position="81"/>
    </location>
</feature>
<proteinExistence type="predicted"/>
<feature type="compositionally biased region" description="Basic and acidic residues" evidence="1">
    <location>
        <begin position="100"/>
        <end position="109"/>
    </location>
</feature>
<accession>A0A2I0KFT7</accession>
<gene>
    <name evidence="2" type="ORF">CRG98_012591</name>
</gene>
<dbReference type="Proteomes" id="UP000233551">
    <property type="component" value="Unassembled WGS sequence"/>
</dbReference>
<sequence length="128" mass="14503">MREMLSSKQRRRKMEEAIETETLLKGDEDEAMGKFVSLVASCRLPPATLIWLGWLCEGLLRLAIDPKPLTTHGSPGTAKNNSRLEDRPKSRRSRVMTQERIPHRQGDRRRPSRGTLAPETAGARVQTQ</sequence>
<evidence type="ECO:0000313" key="3">
    <source>
        <dbReference type="Proteomes" id="UP000233551"/>
    </source>
</evidence>
<comment type="caution">
    <text evidence="2">The sequence shown here is derived from an EMBL/GenBank/DDBJ whole genome shotgun (WGS) entry which is preliminary data.</text>
</comment>
<feature type="region of interest" description="Disordered" evidence="1">
    <location>
        <begin position="66"/>
        <end position="128"/>
    </location>
</feature>
<protein>
    <submittedName>
        <fullName evidence="2">Uncharacterized protein</fullName>
    </submittedName>
</protein>
<organism evidence="2 3">
    <name type="scientific">Punica granatum</name>
    <name type="common">Pomegranate</name>
    <dbReference type="NCBI Taxonomy" id="22663"/>
    <lineage>
        <taxon>Eukaryota</taxon>
        <taxon>Viridiplantae</taxon>
        <taxon>Streptophyta</taxon>
        <taxon>Embryophyta</taxon>
        <taxon>Tracheophyta</taxon>
        <taxon>Spermatophyta</taxon>
        <taxon>Magnoliopsida</taxon>
        <taxon>eudicotyledons</taxon>
        <taxon>Gunneridae</taxon>
        <taxon>Pentapetalae</taxon>
        <taxon>rosids</taxon>
        <taxon>malvids</taxon>
        <taxon>Myrtales</taxon>
        <taxon>Lythraceae</taxon>
        <taxon>Punica</taxon>
    </lineage>
</organism>
<reference evidence="2 3" key="1">
    <citation type="submission" date="2017-11" db="EMBL/GenBank/DDBJ databases">
        <title>De-novo sequencing of pomegranate (Punica granatum L.) genome.</title>
        <authorList>
            <person name="Akparov Z."/>
            <person name="Amiraslanov A."/>
            <person name="Hajiyeva S."/>
            <person name="Abbasov M."/>
            <person name="Kaur K."/>
            <person name="Hamwieh A."/>
            <person name="Solovyev V."/>
            <person name="Salamov A."/>
            <person name="Braich B."/>
            <person name="Kosarev P."/>
            <person name="Mahmoud A."/>
            <person name="Hajiyev E."/>
            <person name="Babayeva S."/>
            <person name="Izzatullayeva V."/>
            <person name="Mammadov A."/>
            <person name="Mammadov A."/>
            <person name="Sharifova S."/>
            <person name="Ojaghi J."/>
            <person name="Eynullazada K."/>
            <person name="Bayramov B."/>
            <person name="Abdulazimova A."/>
            <person name="Shahmuradov I."/>
        </authorList>
    </citation>
    <scope>NUCLEOTIDE SEQUENCE [LARGE SCALE GENOMIC DNA]</scope>
    <source>
        <strain evidence="3">cv. AG2017</strain>
        <tissue evidence="2">Leaf</tissue>
    </source>
</reference>
<name>A0A2I0KFT7_PUNGR</name>
<keyword evidence="3" id="KW-1185">Reference proteome</keyword>
<evidence type="ECO:0000313" key="2">
    <source>
        <dbReference type="EMBL" id="PKI67053.1"/>
    </source>
</evidence>
<dbReference type="EMBL" id="PGOL01000645">
    <property type="protein sequence ID" value="PKI67053.1"/>
    <property type="molecule type" value="Genomic_DNA"/>
</dbReference>